<feature type="chain" id="PRO_5035290961" evidence="2">
    <location>
        <begin position="25"/>
        <end position="112"/>
    </location>
</feature>
<protein>
    <submittedName>
        <fullName evidence="3">Uncharacterized protein</fullName>
    </submittedName>
</protein>
<accession>A0A8J7W7W7</accession>
<evidence type="ECO:0000256" key="2">
    <source>
        <dbReference type="SAM" id="SignalP"/>
    </source>
</evidence>
<evidence type="ECO:0000313" key="4">
    <source>
        <dbReference type="Proteomes" id="UP000681356"/>
    </source>
</evidence>
<dbReference type="RefSeq" id="WP_212534525.1">
    <property type="nucleotide sequence ID" value="NZ_JAGTUU010000001.1"/>
</dbReference>
<evidence type="ECO:0000256" key="1">
    <source>
        <dbReference type="SAM" id="Phobius"/>
    </source>
</evidence>
<keyword evidence="4" id="KW-1185">Reference proteome</keyword>
<proteinExistence type="predicted"/>
<gene>
    <name evidence="3" type="ORF">KB874_00220</name>
</gene>
<name>A0A8J7W7W7_9RHOB</name>
<keyword evidence="1" id="KW-0812">Transmembrane</keyword>
<evidence type="ECO:0000313" key="3">
    <source>
        <dbReference type="EMBL" id="MBS0122542.1"/>
    </source>
</evidence>
<dbReference type="Proteomes" id="UP000681356">
    <property type="component" value="Unassembled WGS sequence"/>
</dbReference>
<keyword evidence="1" id="KW-1133">Transmembrane helix</keyword>
<keyword evidence="1" id="KW-0472">Membrane</keyword>
<dbReference type="AlphaFoldDB" id="A0A8J7W7W7"/>
<organism evidence="3 4">
    <name type="scientific">Thetidibacter halocola</name>
    <dbReference type="NCBI Taxonomy" id="2827239"/>
    <lineage>
        <taxon>Bacteria</taxon>
        <taxon>Pseudomonadati</taxon>
        <taxon>Pseudomonadota</taxon>
        <taxon>Alphaproteobacteria</taxon>
        <taxon>Rhodobacterales</taxon>
        <taxon>Roseobacteraceae</taxon>
        <taxon>Thetidibacter</taxon>
    </lineage>
</organism>
<reference evidence="3" key="1">
    <citation type="submission" date="2021-04" db="EMBL/GenBank/DDBJ databases">
        <authorList>
            <person name="Yoon J."/>
        </authorList>
    </citation>
    <scope>NUCLEOTIDE SEQUENCE</scope>
    <source>
        <strain evidence="3">KMU-90</strain>
    </source>
</reference>
<dbReference type="EMBL" id="JAGTUU010000001">
    <property type="protein sequence ID" value="MBS0122542.1"/>
    <property type="molecule type" value="Genomic_DNA"/>
</dbReference>
<feature type="signal peptide" evidence="2">
    <location>
        <begin position="1"/>
        <end position="24"/>
    </location>
</feature>
<feature type="transmembrane region" description="Helical" evidence="1">
    <location>
        <begin position="82"/>
        <end position="105"/>
    </location>
</feature>
<sequence length="112" mass="10705">MNQKFFGIIAAAAITAASVVPALAATGTVIGDSGLPNYPLSVRTSDGEVLACRNSVEGEPANTFYCIRRTAGAVAPGAGGGLLAGGGAAGVGIGIAALAAGIIAINSSSDTE</sequence>
<keyword evidence="2" id="KW-0732">Signal</keyword>
<comment type="caution">
    <text evidence="3">The sequence shown here is derived from an EMBL/GenBank/DDBJ whole genome shotgun (WGS) entry which is preliminary data.</text>
</comment>